<sequence length="103" mass="11881">MSGNAAASKLIIDVTSTPTRAIKYKKIIEAQKPEIKKYTPAEALQIFVEENSENYYTNQTRVIFLVIRLLEEQKKAVIQNKIQYELQRDVLKLCSKIYSTTLL</sequence>
<dbReference type="EMBL" id="GAKP01000947">
    <property type="protein sequence ID" value="JAC58005.1"/>
    <property type="molecule type" value="Transcribed_RNA"/>
</dbReference>
<evidence type="ECO:0000313" key="1">
    <source>
        <dbReference type="EMBL" id="JAC58005.1"/>
    </source>
</evidence>
<dbReference type="AlphaFoldDB" id="A0A034WUX7"/>
<organism evidence="1">
    <name type="scientific">Bactrocera dorsalis</name>
    <name type="common">Oriental fruit fly</name>
    <name type="synonym">Dacus dorsalis</name>
    <dbReference type="NCBI Taxonomy" id="27457"/>
    <lineage>
        <taxon>Eukaryota</taxon>
        <taxon>Metazoa</taxon>
        <taxon>Ecdysozoa</taxon>
        <taxon>Arthropoda</taxon>
        <taxon>Hexapoda</taxon>
        <taxon>Insecta</taxon>
        <taxon>Pterygota</taxon>
        <taxon>Neoptera</taxon>
        <taxon>Endopterygota</taxon>
        <taxon>Diptera</taxon>
        <taxon>Brachycera</taxon>
        <taxon>Muscomorpha</taxon>
        <taxon>Tephritoidea</taxon>
        <taxon>Tephritidae</taxon>
        <taxon>Bactrocera</taxon>
        <taxon>Bactrocera</taxon>
    </lineage>
</organism>
<accession>A0A034WUX7</accession>
<protein>
    <submittedName>
        <fullName evidence="1">Uncharacterized protein</fullName>
    </submittedName>
</protein>
<proteinExistence type="predicted"/>
<name>A0A034WUX7_BACDO</name>
<reference evidence="1" key="1">
    <citation type="journal article" date="2014" name="BMC Genomics">
        <title>Characterizing the developmental transcriptome of the oriental fruit fly, Bactrocera dorsalis (Diptera: Tephritidae) through comparative genomic analysis with Drosophila melanogaster utilizing modENCODE datasets.</title>
        <authorList>
            <person name="Geib S.M."/>
            <person name="Calla B."/>
            <person name="Hall B."/>
            <person name="Hou S."/>
            <person name="Manoukis N.C."/>
        </authorList>
    </citation>
    <scope>NUCLEOTIDE SEQUENCE</scope>
    <source>
        <strain evidence="1">Punador</strain>
    </source>
</reference>